<comment type="caution">
    <text evidence="1">The sequence shown here is derived from an EMBL/GenBank/DDBJ whole genome shotgun (WGS) entry which is preliminary data.</text>
</comment>
<sequence length="118" mass="13665">MSSDRPWPDPRIRPGDLLVEIFFGHFWSDLRIRPSNLLVEKSSDRFCSDLRIRPSNLLVEIYPLIDSLSCSFQYRLRNPLSTIRIISIPNPKTPQIKALVETVIPHILSGMFPEARHL</sequence>
<keyword evidence="2" id="KW-1185">Reference proteome</keyword>
<gene>
    <name evidence="1" type="ORF">VNO80_13341</name>
</gene>
<evidence type="ECO:0000313" key="2">
    <source>
        <dbReference type="Proteomes" id="UP001374584"/>
    </source>
</evidence>
<dbReference type="EMBL" id="JAYMYR010000005">
    <property type="protein sequence ID" value="KAK7364604.1"/>
    <property type="molecule type" value="Genomic_DNA"/>
</dbReference>
<protein>
    <submittedName>
        <fullName evidence="1">Uncharacterized protein</fullName>
    </submittedName>
</protein>
<name>A0AAN9N0T2_PHACN</name>
<dbReference type="AlphaFoldDB" id="A0AAN9N0T2"/>
<reference evidence="1 2" key="1">
    <citation type="submission" date="2024-01" db="EMBL/GenBank/DDBJ databases">
        <title>The genomes of 5 underutilized Papilionoideae crops provide insights into root nodulation and disease resistanc.</title>
        <authorList>
            <person name="Jiang F."/>
        </authorList>
    </citation>
    <scope>NUCLEOTIDE SEQUENCE [LARGE SCALE GENOMIC DNA]</scope>
    <source>
        <strain evidence="1">JINMINGXINNONG_FW02</strain>
        <tissue evidence="1">Leaves</tissue>
    </source>
</reference>
<organism evidence="1 2">
    <name type="scientific">Phaseolus coccineus</name>
    <name type="common">Scarlet runner bean</name>
    <name type="synonym">Phaseolus multiflorus</name>
    <dbReference type="NCBI Taxonomy" id="3886"/>
    <lineage>
        <taxon>Eukaryota</taxon>
        <taxon>Viridiplantae</taxon>
        <taxon>Streptophyta</taxon>
        <taxon>Embryophyta</taxon>
        <taxon>Tracheophyta</taxon>
        <taxon>Spermatophyta</taxon>
        <taxon>Magnoliopsida</taxon>
        <taxon>eudicotyledons</taxon>
        <taxon>Gunneridae</taxon>
        <taxon>Pentapetalae</taxon>
        <taxon>rosids</taxon>
        <taxon>fabids</taxon>
        <taxon>Fabales</taxon>
        <taxon>Fabaceae</taxon>
        <taxon>Papilionoideae</taxon>
        <taxon>50 kb inversion clade</taxon>
        <taxon>NPAAA clade</taxon>
        <taxon>indigoferoid/millettioid clade</taxon>
        <taxon>Phaseoleae</taxon>
        <taxon>Phaseolus</taxon>
    </lineage>
</organism>
<accession>A0AAN9N0T2</accession>
<dbReference type="Proteomes" id="UP001374584">
    <property type="component" value="Unassembled WGS sequence"/>
</dbReference>
<evidence type="ECO:0000313" key="1">
    <source>
        <dbReference type="EMBL" id="KAK7364604.1"/>
    </source>
</evidence>
<proteinExistence type="predicted"/>